<evidence type="ECO:0000256" key="1">
    <source>
        <dbReference type="ARBA" id="ARBA00008777"/>
    </source>
</evidence>
<dbReference type="AlphaFoldDB" id="A0A1F8CSI5"/>
<dbReference type="EMBL" id="MGHV01000020">
    <property type="protein sequence ID" value="OGM78799.1"/>
    <property type="molecule type" value="Genomic_DNA"/>
</dbReference>
<feature type="region of interest" description="Disordered" evidence="7">
    <location>
        <begin position="120"/>
        <end position="153"/>
    </location>
</feature>
<dbReference type="PROSITE" id="PS01167">
    <property type="entry name" value="RIBOSOMAL_L17"/>
    <property type="match status" value="1"/>
</dbReference>
<dbReference type="GO" id="GO:0003735">
    <property type="term" value="F:structural constituent of ribosome"/>
    <property type="evidence" value="ECO:0007669"/>
    <property type="project" value="InterPro"/>
</dbReference>
<dbReference type="NCBIfam" id="TIGR00059">
    <property type="entry name" value="L17"/>
    <property type="match status" value="1"/>
</dbReference>
<evidence type="ECO:0000256" key="3">
    <source>
        <dbReference type="ARBA" id="ARBA00023274"/>
    </source>
</evidence>
<keyword evidence="3 5" id="KW-0687">Ribonucleoprotein</keyword>
<evidence type="ECO:0000313" key="8">
    <source>
        <dbReference type="EMBL" id="OGM78799.1"/>
    </source>
</evidence>
<keyword evidence="2 5" id="KW-0689">Ribosomal protein</keyword>
<dbReference type="Proteomes" id="UP000178430">
    <property type="component" value="Unassembled WGS sequence"/>
</dbReference>
<dbReference type="Gene3D" id="3.90.1030.10">
    <property type="entry name" value="Ribosomal protein L17"/>
    <property type="match status" value="1"/>
</dbReference>
<dbReference type="PANTHER" id="PTHR14413:SF16">
    <property type="entry name" value="LARGE RIBOSOMAL SUBUNIT PROTEIN BL17M"/>
    <property type="match status" value="1"/>
</dbReference>
<dbReference type="GO" id="GO:0006412">
    <property type="term" value="P:translation"/>
    <property type="evidence" value="ECO:0007669"/>
    <property type="project" value="InterPro"/>
</dbReference>
<sequence>MRKMVFGRHLSRSRKGRIALFRSLIRALTISGKIVTTRAKAKALIPQIDKIVTAAKKNSVSARRRVLAELGNDRATTDLIFLKIVPAFSNRNSGFTRIVLLPARRGDKAQMVRLEWSETIEMKESPKKETKEKEKKAVKKAEKPKKEKPLKKK</sequence>
<accession>A0A1F8CSI5</accession>
<dbReference type="PANTHER" id="PTHR14413">
    <property type="entry name" value="RIBOSOMAL PROTEIN L17"/>
    <property type="match status" value="1"/>
</dbReference>
<proteinExistence type="inferred from homology"/>
<evidence type="ECO:0000256" key="4">
    <source>
        <dbReference type="ARBA" id="ARBA00035494"/>
    </source>
</evidence>
<reference evidence="8 9" key="1">
    <citation type="journal article" date="2016" name="Nat. Commun.">
        <title>Thousands of microbial genomes shed light on interconnected biogeochemical processes in an aquifer system.</title>
        <authorList>
            <person name="Anantharaman K."/>
            <person name="Brown C.T."/>
            <person name="Hug L.A."/>
            <person name="Sharon I."/>
            <person name="Castelle C.J."/>
            <person name="Probst A.J."/>
            <person name="Thomas B.C."/>
            <person name="Singh A."/>
            <person name="Wilkins M.J."/>
            <person name="Karaoz U."/>
            <person name="Brodie E.L."/>
            <person name="Williams K.H."/>
            <person name="Hubbard S.S."/>
            <person name="Banfield J.F."/>
        </authorList>
    </citation>
    <scope>NUCLEOTIDE SEQUENCE [LARGE SCALE GENOMIC DNA]</scope>
</reference>
<gene>
    <name evidence="8" type="ORF">A2197_01515</name>
</gene>
<comment type="similarity">
    <text evidence="1 5">Belongs to the bacterial ribosomal protein bL17 family.</text>
</comment>
<evidence type="ECO:0000313" key="9">
    <source>
        <dbReference type="Proteomes" id="UP000178430"/>
    </source>
</evidence>
<organism evidence="8 9">
    <name type="scientific">Candidatus Woesebacteria bacterium RIFOXYA1_FULL_48_16</name>
    <dbReference type="NCBI Taxonomy" id="1802535"/>
    <lineage>
        <taxon>Bacteria</taxon>
        <taxon>Candidatus Woeseibacteriota</taxon>
    </lineage>
</organism>
<dbReference type="InterPro" id="IPR036373">
    <property type="entry name" value="Ribosomal_bL17_sf"/>
</dbReference>
<dbReference type="InterPro" id="IPR047859">
    <property type="entry name" value="Ribosomal_bL17_CS"/>
</dbReference>
<dbReference type="GO" id="GO:0022625">
    <property type="term" value="C:cytosolic large ribosomal subunit"/>
    <property type="evidence" value="ECO:0007669"/>
    <property type="project" value="TreeGrafter"/>
</dbReference>
<feature type="compositionally biased region" description="Basic and acidic residues" evidence="7">
    <location>
        <begin position="120"/>
        <end position="147"/>
    </location>
</feature>
<evidence type="ECO:0000256" key="5">
    <source>
        <dbReference type="RuleBase" id="RU000660"/>
    </source>
</evidence>
<evidence type="ECO:0000256" key="6">
    <source>
        <dbReference type="RuleBase" id="RU000661"/>
    </source>
</evidence>
<comment type="caution">
    <text evidence="8">The sequence shown here is derived from an EMBL/GenBank/DDBJ whole genome shotgun (WGS) entry which is preliminary data.</text>
</comment>
<dbReference type="InterPro" id="IPR000456">
    <property type="entry name" value="Ribosomal_bL17"/>
</dbReference>
<evidence type="ECO:0000256" key="2">
    <source>
        <dbReference type="ARBA" id="ARBA00022980"/>
    </source>
</evidence>
<name>A0A1F8CSI5_9BACT</name>
<protein>
    <recommendedName>
        <fullName evidence="4 6">50S ribosomal protein L17</fullName>
    </recommendedName>
</protein>
<dbReference type="Pfam" id="PF01196">
    <property type="entry name" value="Ribosomal_L17"/>
    <property type="match status" value="1"/>
</dbReference>
<evidence type="ECO:0000256" key="7">
    <source>
        <dbReference type="SAM" id="MobiDB-lite"/>
    </source>
</evidence>
<dbReference type="SUPFAM" id="SSF64263">
    <property type="entry name" value="Prokaryotic ribosomal protein L17"/>
    <property type="match status" value="1"/>
</dbReference>